<dbReference type="HOGENOM" id="CLU_037358_0_1_1"/>
<reference evidence="3 4" key="1">
    <citation type="journal article" date="2014" name="Genome Announc.">
        <title>Draft genome sequence of Sclerotinia borealis, a psychrophilic plant pathogenic fungus.</title>
        <authorList>
            <person name="Mardanov A.V."/>
            <person name="Beletsky A.V."/>
            <person name="Kadnikov V.V."/>
            <person name="Ignatov A.N."/>
            <person name="Ravin N.V."/>
        </authorList>
    </citation>
    <scope>NUCLEOTIDE SEQUENCE [LARGE SCALE GENOMIC DNA]</scope>
    <source>
        <strain evidence="4">F-4157</strain>
    </source>
</reference>
<organism evidence="3 4">
    <name type="scientific">Sclerotinia borealis (strain F-4128)</name>
    <dbReference type="NCBI Taxonomy" id="1432307"/>
    <lineage>
        <taxon>Eukaryota</taxon>
        <taxon>Fungi</taxon>
        <taxon>Dikarya</taxon>
        <taxon>Ascomycota</taxon>
        <taxon>Pezizomycotina</taxon>
        <taxon>Leotiomycetes</taxon>
        <taxon>Helotiales</taxon>
        <taxon>Sclerotiniaceae</taxon>
        <taxon>Sclerotinia</taxon>
    </lineage>
</organism>
<dbReference type="PANTHER" id="PTHR13593">
    <property type="match status" value="1"/>
</dbReference>
<name>W9CIC7_SCLBF</name>
<evidence type="ECO:0000313" key="4">
    <source>
        <dbReference type="Proteomes" id="UP000019487"/>
    </source>
</evidence>
<accession>W9CIC7</accession>
<dbReference type="STRING" id="1432307.W9CIC7"/>
<dbReference type="Pfam" id="PF26146">
    <property type="entry name" value="PI-PLC_X"/>
    <property type="match status" value="1"/>
</dbReference>
<proteinExistence type="predicted"/>
<protein>
    <submittedName>
        <fullName evidence="3">Tat pathway signal sequence</fullName>
    </submittedName>
</protein>
<feature type="region of interest" description="Disordered" evidence="1">
    <location>
        <begin position="126"/>
        <end position="152"/>
    </location>
</feature>
<dbReference type="Proteomes" id="UP000019487">
    <property type="component" value="Unassembled WGS sequence"/>
</dbReference>
<feature type="compositionally biased region" description="Low complexity" evidence="1">
    <location>
        <begin position="131"/>
        <end position="152"/>
    </location>
</feature>
<feature type="region of interest" description="Disordered" evidence="1">
    <location>
        <begin position="20"/>
        <end position="54"/>
    </location>
</feature>
<keyword evidence="4" id="KW-1185">Reference proteome</keyword>
<evidence type="ECO:0000256" key="1">
    <source>
        <dbReference type="SAM" id="MobiDB-lite"/>
    </source>
</evidence>
<dbReference type="Gene3D" id="3.20.20.190">
    <property type="entry name" value="Phosphatidylinositol (PI) phosphodiesterase"/>
    <property type="match status" value="1"/>
</dbReference>
<dbReference type="PANTHER" id="PTHR13593:SF140">
    <property type="entry name" value="PLC-LIKE PHOSPHODIESTERASE"/>
    <property type="match status" value="1"/>
</dbReference>
<dbReference type="InterPro" id="IPR017946">
    <property type="entry name" value="PLC-like_Pdiesterase_TIM-brl"/>
</dbReference>
<dbReference type="AlphaFoldDB" id="W9CIC7"/>
<dbReference type="EMBL" id="AYSA01000166">
    <property type="protein sequence ID" value="ESZ95738.1"/>
    <property type="molecule type" value="Genomic_DNA"/>
</dbReference>
<dbReference type="GO" id="GO:0008081">
    <property type="term" value="F:phosphoric diester hydrolase activity"/>
    <property type="evidence" value="ECO:0007669"/>
    <property type="project" value="InterPro"/>
</dbReference>
<dbReference type="InterPro" id="IPR051057">
    <property type="entry name" value="PI-PLC_domain"/>
</dbReference>
<dbReference type="GO" id="GO:0006629">
    <property type="term" value="P:lipid metabolic process"/>
    <property type="evidence" value="ECO:0007669"/>
    <property type="project" value="InterPro"/>
</dbReference>
<sequence length="479" mass="51242">MLFSRLFSVGILAAGGVHAQSTSDTTSSSSSKSNTDSTSSATDTTVLTGSEARTPTGSYLSYSSTITLSTSSSAVSTEAVVSTSTGKTTTHTTTLGSTTIYAIGTETLTGNVTESTSTATQIVLTGGGRHSTTTSAINGTSNSTATSTSSSAITTNTTPCNNYVEFCDRSYGNITEVSAHNSPFVRTGNAAANQQLDVTTQLNDGVRLLQAQIQWNGSIPHFCHTSCDILDAGPITEYLGDVYNWVIAHPFDIVTILLGNGNYSQIDAYIPFLEQTGLQNYAYVPPKIPMALDDWPTLASMILSGKRVVMFMDYNANQTAYPWVLDEFSQMWETPFDPTDRSFPCTPQRPPNLSDVDAKSHLYMTNHNLNYDINLLGISLLVPYQNLLNVTNNVTGYGSLGENAAQCVQDWGFPPKFLNVDFYNVGKGSVFEVAAKWNNVTYERECCGLVASMAGRLEGVGRSAGLVVLGVVGVVWLGL</sequence>
<dbReference type="SUPFAM" id="SSF51695">
    <property type="entry name" value="PLC-like phosphodiesterases"/>
    <property type="match status" value="1"/>
</dbReference>
<keyword evidence="2" id="KW-0732">Signal</keyword>
<comment type="caution">
    <text evidence="3">The sequence shown here is derived from an EMBL/GenBank/DDBJ whole genome shotgun (WGS) entry which is preliminary data.</text>
</comment>
<dbReference type="OrthoDB" id="7984201at2759"/>
<feature type="chain" id="PRO_5004918494" evidence="2">
    <location>
        <begin position="20"/>
        <end position="479"/>
    </location>
</feature>
<evidence type="ECO:0000313" key="3">
    <source>
        <dbReference type="EMBL" id="ESZ95738.1"/>
    </source>
</evidence>
<gene>
    <name evidence="3" type="ORF">SBOR_3845</name>
</gene>
<feature type="signal peptide" evidence="2">
    <location>
        <begin position="1"/>
        <end position="19"/>
    </location>
</feature>
<feature type="compositionally biased region" description="Low complexity" evidence="1">
    <location>
        <begin position="21"/>
        <end position="45"/>
    </location>
</feature>
<evidence type="ECO:0000256" key="2">
    <source>
        <dbReference type="SAM" id="SignalP"/>
    </source>
</evidence>